<organism evidence="2 3">
    <name type="scientific">Araneus ventricosus</name>
    <name type="common">Orbweaver spider</name>
    <name type="synonym">Epeira ventricosa</name>
    <dbReference type="NCBI Taxonomy" id="182803"/>
    <lineage>
        <taxon>Eukaryota</taxon>
        <taxon>Metazoa</taxon>
        <taxon>Ecdysozoa</taxon>
        <taxon>Arthropoda</taxon>
        <taxon>Chelicerata</taxon>
        <taxon>Arachnida</taxon>
        <taxon>Araneae</taxon>
        <taxon>Araneomorphae</taxon>
        <taxon>Entelegynae</taxon>
        <taxon>Araneoidea</taxon>
        <taxon>Araneidae</taxon>
        <taxon>Araneus</taxon>
    </lineage>
</organism>
<evidence type="ECO:0000256" key="1">
    <source>
        <dbReference type="SAM" id="MobiDB-lite"/>
    </source>
</evidence>
<comment type="caution">
    <text evidence="2">The sequence shown here is derived from an EMBL/GenBank/DDBJ whole genome shotgun (WGS) entry which is preliminary data.</text>
</comment>
<evidence type="ECO:0000313" key="3">
    <source>
        <dbReference type="Proteomes" id="UP000499080"/>
    </source>
</evidence>
<reference evidence="2 3" key="1">
    <citation type="journal article" date="2019" name="Sci. Rep.">
        <title>Orb-weaving spider Araneus ventricosus genome elucidates the spidroin gene catalogue.</title>
        <authorList>
            <person name="Kono N."/>
            <person name="Nakamura H."/>
            <person name="Ohtoshi R."/>
            <person name="Moran D.A.P."/>
            <person name="Shinohara A."/>
            <person name="Yoshida Y."/>
            <person name="Fujiwara M."/>
            <person name="Mori M."/>
            <person name="Tomita M."/>
            <person name="Arakawa K."/>
        </authorList>
    </citation>
    <scope>NUCLEOTIDE SEQUENCE [LARGE SCALE GENOMIC DNA]</scope>
</reference>
<feature type="region of interest" description="Disordered" evidence="1">
    <location>
        <begin position="40"/>
        <end position="94"/>
    </location>
</feature>
<keyword evidence="3" id="KW-1185">Reference proteome</keyword>
<dbReference type="Proteomes" id="UP000499080">
    <property type="component" value="Unassembled WGS sequence"/>
</dbReference>
<dbReference type="EMBL" id="BGPR01100993">
    <property type="protein sequence ID" value="GBM58137.1"/>
    <property type="molecule type" value="Genomic_DNA"/>
</dbReference>
<dbReference type="AlphaFoldDB" id="A0A4Y2GY87"/>
<name>A0A4Y2GY87_ARAVE</name>
<evidence type="ECO:0000313" key="2">
    <source>
        <dbReference type="EMBL" id="GBM58137.1"/>
    </source>
</evidence>
<sequence>MPHPSILCLPGMLDGHLSYSPQSCPTCNVSQHLLAAIPAQSRSTTRGRLPPPEKGALRAECGTSSRTAYSGAFGEPDEVRHTRRKSKLNRPEEI</sequence>
<gene>
    <name evidence="2" type="ORF">AVEN_261339_1</name>
</gene>
<protein>
    <submittedName>
        <fullName evidence="2">Uncharacterized protein</fullName>
    </submittedName>
</protein>
<proteinExistence type="predicted"/>
<accession>A0A4Y2GY87</accession>